<sequence>MFKAEVPSTHHTTNATWSKWIALITQRTHIRKLNHPKILEIITNWPEGENFSLTDEEEQEQVTHAEEAPLYNQLPGEETHYALFTDGSCRIVGMKQKWKAVVWSSTRQVTQATEGEGGSSQLAELKAVQLPLDIAEREKWPKLYLYTDS</sequence>
<keyword evidence="3" id="KW-1185">Reference proteome</keyword>
<evidence type="ECO:0000259" key="1">
    <source>
        <dbReference type="PROSITE" id="PS50879"/>
    </source>
</evidence>
<dbReference type="InterPro" id="IPR012337">
    <property type="entry name" value="RNaseH-like_sf"/>
</dbReference>
<gene>
    <name evidence="2" type="ORF">HGM15179_018884</name>
</gene>
<comment type="caution">
    <text evidence="2">The sequence shown here is derived from an EMBL/GenBank/DDBJ whole genome shotgun (WGS) entry which is preliminary data.</text>
</comment>
<dbReference type="AlphaFoldDB" id="A0A8K1D9R2"/>
<dbReference type="PROSITE" id="PS50879">
    <property type="entry name" value="RNASE_H_1"/>
    <property type="match status" value="1"/>
</dbReference>
<name>A0A8K1D9R2_9PASS</name>
<protein>
    <recommendedName>
        <fullName evidence="1">RNase H type-1 domain-containing protein</fullName>
    </recommendedName>
</protein>
<dbReference type="Proteomes" id="UP000796761">
    <property type="component" value="Unassembled WGS sequence"/>
</dbReference>
<dbReference type="Pfam" id="PF00075">
    <property type="entry name" value="RNase_H"/>
    <property type="match status" value="1"/>
</dbReference>
<dbReference type="EMBL" id="SWJQ01001429">
    <property type="protein sequence ID" value="TRZ08223.1"/>
    <property type="molecule type" value="Genomic_DNA"/>
</dbReference>
<dbReference type="GO" id="GO:0004523">
    <property type="term" value="F:RNA-DNA hybrid ribonuclease activity"/>
    <property type="evidence" value="ECO:0007669"/>
    <property type="project" value="InterPro"/>
</dbReference>
<proteinExistence type="predicted"/>
<dbReference type="InterPro" id="IPR036397">
    <property type="entry name" value="RNaseH_sf"/>
</dbReference>
<dbReference type="Gene3D" id="3.30.420.10">
    <property type="entry name" value="Ribonuclease H-like superfamily/Ribonuclease H"/>
    <property type="match status" value="1"/>
</dbReference>
<reference evidence="2" key="1">
    <citation type="submission" date="2019-04" db="EMBL/GenBank/DDBJ databases">
        <title>Genome assembly of Zosterops borbonicus 15179.</title>
        <authorList>
            <person name="Leroy T."/>
            <person name="Anselmetti Y."/>
            <person name="Tilak M.-K."/>
            <person name="Nabholz B."/>
        </authorList>
    </citation>
    <scope>NUCLEOTIDE SEQUENCE</scope>
    <source>
        <strain evidence="2">HGM_15179</strain>
        <tissue evidence="2">Muscle</tissue>
    </source>
</reference>
<dbReference type="SUPFAM" id="SSF53098">
    <property type="entry name" value="Ribonuclease H-like"/>
    <property type="match status" value="1"/>
</dbReference>
<evidence type="ECO:0000313" key="3">
    <source>
        <dbReference type="Proteomes" id="UP000796761"/>
    </source>
</evidence>
<evidence type="ECO:0000313" key="2">
    <source>
        <dbReference type="EMBL" id="TRZ08223.1"/>
    </source>
</evidence>
<dbReference type="InterPro" id="IPR002156">
    <property type="entry name" value="RNaseH_domain"/>
</dbReference>
<feature type="domain" description="RNase H type-1" evidence="1">
    <location>
        <begin position="77"/>
        <end position="149"/>
    </location>
</feature>
<accession>A0A8K1D9R2</accession>
<organism evidence="2 3">
    <name type="scientific">Zosterops borbonicus</name>
    <dbReference type="NCBI Taxonomy" id="364589"/>
    <lineage>
        <taxon>Eukaryota</taxon>
        <taxon>Metazoa</taxon>
        <taxon>Chordata</taxon>
        <taxon>Craniata</taxon>
        <taxon>Vertebrata</taxon>
        <taxon>Euteleostomi</taxon>
        <taxon>Archelosauria</taxon>
        <taxon>Archosauria</taxon>
        <taxon>Dinosauria</taxon>
        <taxon>Saurischia</taxon>
        <taxon>Theropoda</taxon>
        <taxon>Coelurosauria</taxon>
        <taxon>Aves</taxon>
        <taxon>Neognathae</taxon>
        <taxon>Neoaves</taxon>
        <taxon>Telluraves</taxon>
        <taxon>Australaves</taxon>
        <taxon>Passeriformes</taxon>
        <taxon>Sylvioidea</taxon>
        <taxon>Zosteropidae</taxon>
        <taxon>Zosterops</taxon>
    </lineage>
</organism>
<dbReference type="GO" id="GO:0003676">
    <property type="term" value="F:nucleic acid binding"/>
    <property type="evidence" value="ECO:0007669"/>
    <property type="project" value="InterPro"/>
</dbReference>
<dbReference type="OrthoDB" id="9203904at2759"/>